<dbReference type="UniPathway" id="UPA00241">
    <property type="reaction ID" value="UER00356"/>
</dbReference>
<dbReference type="EC" id="2.7.1.24" evidence="5 6"/>
<dbReference type="InterPro" id="IPR001977">
    <property type="entry name" value="Depp_CoAkinase"/>
</dbReference>
<dbReference type="PANTHER" id="PTHR10695">
    <property type="entry name" value="DEPHOSPHO-COA KINASE-RELATED"/>
    <property type="match status" value="1"/>
</dbReference>
<keyword evidence="8" id="KW-1185">Reference proteome</keyword>
<comment type="catalytic activity">
    <reaction evidence="5">
        <text>3'-dephospho-CoA + ATP = ADP + CoA + H(+)</text>
        <dbReference type="Rhea" id="RHEA:18245"/>
        <dbReference type="ChEBI" id="CHEBI:15378"/>
        <dbReference type="ChEBI" id="CHEBI:30616"/>
        <dbReference type="ChEBI" id="CHEBI:57287"/>
        <dbReference type="ChEBI" id="CHEBI:57328"/>
        <dbReference type="ChEBI" id="CHEBI:456216"/>
        <dbReference type="EC" id="2.7.1.24"/>
    </reaction>
</comment>
<evidence type="ECO:0000313" key="8">
    <source>
        <dbReference type="Proteomes" id="UP000037931"/>
    </source>
</evidence>
<dbReference type="PROSITE" id="PS51219">
    <property type="entry name" value="DPCK"/>
    <property type="match status" value="1"/>
</dbReference>
<feature type="binding site" evidence="5">
    <location>
        <begin position="18"/>
        <end position="23"/>
    </location>
    <ligand>
        <name>ATP</name>
        <dbReference type="ChEBI" id="CHEBI:30616"/>
    </ligand>
</feature>
<dbReference type="RefSeq" id="WP_054064133.1">
    <property type="nucleotide sequence ID" value="NZ_JSYZ01000020.1"/>
</dbReference>
<evidence type="ECO:0000256" key="2">
    <source>
        <dbReference type="ARBA" id="ARBA00022741"/>
    </source>
</evidence>
<organism evidence="7 8">
    <name type="scientific">Pseudomonas asplenii</name>
    <dbReference type="NCBI Taxonomy" id="53407"/>
    <lineage>
        <taxon>Bacteria</taxon>
        <taxon>Pseudomonadati</taxon>
        <taxon>Pseudomonadota</taxon>
        <taxon>Gammaproteobacteria</taxon>
        <taxon>Pseudomonadales</taxon>
        <taxon>Pseudomonadaceae</taxon>
        <taxon>Pseudomonas</taxon>
    </lineage>
</organism>
<evidence type="ECO:0000256" key="5">
    <source>
        <dbReference type="HAMAP-Rule" id="MF_00376"/>
    </source>
</evidence>
<evidence type="ECO:0000313" key="7">
    <source>
        <dbReference type="EMBL" id="KPA88370.1"/>
    </source>
</evidence>
<keyword evidence="2 5" id="KW-0547">Nucleotide-binding</keyword>
<comment type="caution">
    <text evidence="7">The sequence shown here is derived from an EMBL/GenBank/DDBJ whole genome shotgun (WGS) entry which is preliminary data.</text>
</comment>
<dbReference type="GO" id="GO:0005524">
    <property type="term" value="F:ATP binding"/>
    <property type="evidence" value="ECO:0007669"/>
    <property type="project" value="UniProtKB-UniRule"/>
</dbReference>
<keyword evidence="5 7" id="KW-0418">Kinase</keyword>
<evidence type="ECO:0000256" key="3">
    <source>
        <dbReference type="ARBA" id="ARBA00022840"/>
    </source>
</evidence>
<dbReference type="PATRIC" id="fig|50340.43.peg.2851"/>
<dbReference type="Proteomes" id="UP000037931">
    <property type="component" value="Unassembled WGS sequence"/>
</dbReference>
<gene>
    <name evidence="5" type="primary">coaE</name>
    <name evidence="7" type="ORF">PF66_05142</name>
</gene>
<keyword evidence="3 5" id="KW-0067">ATP-binding</keyword>
<reference evidence="7 8" key="1">
    <citation type="journal article" date="2015" name="PLoS ONE">
        <title>Rice-Infecting Pseudomonas Genomes Are Highly Accessorized and Harbor Multiple Putative Virulence Mechanisms to Cause Sheath Brown Rot.</title>
        <authorList>
            <person name="Quibod I.L."/>
            <person name="Grande G."/>
            <person name="Oreiro E.G."/>
            <person name="Borja F.N."/>
            <person name="Dossa G.S."/>
            <person name="Mauleon R."/>
            <person name="Cruz C.V."/>
            <person name="Oliva R."/>
        </authorList>
    </citation>
    <scope>NUCLEOTIDE SEQUENCE [LARGE SCALE GENOMIC DNA]</scope>
    <source>
        <strain evidence="7 8">IRRI 6609</strain>
    </source>
</reference>
<evidence type="ECO:0000256" key="4">
    <source>
        <dbReference type="ARBA" id="ARBA00022993"/>
    </source>
</evidence>
<accession>A0A0M9GDA1</accession>
<protein>
    <recommendedName>
        <fullName evidence="5 6">Dephospho-CoA kinase</fullName>
        <ecNumber evidence="5 6">2.7.1.24</ecNumber>
    </recommendedName>
    <alternativeName>
        <fullName evidence="5">Dephosphocoenzyme A kinase</fullName>
    </alternativeName>
</protein>
<dbReference type="CDD" id="cd02022">
    <property type="entry name" value="DPCK"/>
    <property type="match status" value="1"/>
</dbReference>
<comment type="pathway">
    <text evidence="5">Cofactor biosynthesis; coenzyme A biosynthesis; CoA from (R)-pantothenate: step 5/5.</text>
</comment>
<dbReference type="Pfam" id="PF01121">
    <property type="entry name" value="CoaE"/>
    <property type="match status" value="1"/>
</dbReference>
<dbReference type="SUPFAM" id="SSF52540">
    <property type="entry name" value="P-loop containing nucleoside triphosphate hydrolases"/>
    <property type="match status" value="1"/>
</dbReference>
<dbReference type="PANTHER" id="PTHR10695:SF46">
    <property type="entry name" value="BIFUNCTIONAL COENZYME A SYNTHASE-RELATED"/>
    <property type="match status" value="1"/>
</dbReference>
<comment type="similarity">
    <text evidence="1 5">Belongs to the CoaE family.</text>
</comment>
<dbReference type="GO" id="GO:0005737">
    <property type="term" value="C:cytoplasm"/>
    <property type="evidence" value="ECO:0007669"/>
    <property type="project" value="UniProtKB-SubCell"/>
</dbReference>
<comment type="function">
    <text evidence="5">Catalyzes the phosphorylation of the 3'-hydroxyl group of dephosphocoenzyme A to form coenzyme A.</text>
</comment>
<dbReference type="NCBIfam" id="TIGR00152">
    <property type="entry name" value="dephospho-CoA kinase"/>
    <property type="match status" value="1"/>
</dbReference>
<keyword evidence="4 5" id="KW-0173">Coenzyme A biosynthesis</keyword>
<evidence type="ECO:0000256" key="6">
    <source>
        <dbReference type="NCBIfam" id="TIGR00152"/>
    </source>
</evidence>
<name>A0A0M9GDA1_9PSED</name>
<dbReference type="GO" id="GO:0015937">
    <property type="term" value="P:coenzyme A biosynthetic process"/>
    <property type="evidence" value="ECO:0007669"/>
    <property type="project" value="UniProtKB-UniRule"/>
</dbReference>
<dbReference type="InterPro" id="IPR027417">
    <property type="entry name" value="P-loop_NTPase"/>
</dbReference>
<proteinExistence type="inferred from homology"/>
<keyword evidence="5" id="KW-0963">Cytoplasm</keyword>
<dbReference type="Gene3D" id="3.40.50.300">
    <property type="entry name" value="P-loop containing nucleotide triphosphate hydrolases"/>
    <property type="match status" value="1"/>
</dbReference>
<dbReference type="HAMAP" id="MF_00376">
    <property type="entry name" value="Dephospho_CoA_kinase"/>
    <property type="match status" value="1"/>
</dbReference>
<dbReference type="AlphaFoldDB" id="A0A0M9GDA1"/>
<dbReference type="OrthoDB" id="9812943at2"/>
<dbReference type="EMBL" id="JSYZ01000020">
    <property type="protein sequence ID" value="KPA88370.1"/>
    <property type="molecule type" value="Genomic_DNA"/>
</dbReference>
<evidence type="ECO:0000256" key="1">
    <source>
        <dbReference type="ARBA" id="ARBA00009018"/>
    </source>
</evidence>
<keyword evidence="5 7" id="KW-0808">Transferase</keyword>
<comment type="subcellular location">
    <subcellularLocation>
        <location evidence="5">Cytoplasm</location>
    </subcellularLocation>
</comment>
<dbReference type="STRING" id="50340.PF66_05142"/>
<sequence>MTTPATKPWILGLTGGIGSGKSAAAQHFIDLGIHAVDADHAARWVVEPGRPALLKIAEHFGPGVLQADGQLDRSALRRLIFADAEQRRWLEALLHPLIAAEIASHLAKAQSPYAIQVSPLLIESGQYATTQRVLVIDAPQALQVERTLLRDQTSEEQVQAILKAQASREERLKYADDVLVNDRDLAWLHSEVERLHNFYLTLQGGRT</sequence>
<dbReference type="GO" id="GO:0004140">
    <property type="term" value="F:dephospho-CoA kinase activity"/>
    <property type="evidence" value="ECO:0007669"/>
    <property type="project" value="UniProtKB-UniRule"/>
</dbReference>